<evidence type="ECO:0000313" key="1">
    <source>
        <dbReference type="EMBL" id="CAG9946402.1"/>
    </source>
</evidence>
<proteinExistence type="predicted"/>
<organism evidence="1 2">
    <name type="scientific">Clonostachys rosea f. rosea IK726</name>
    <dbReference type="NCBI Taxonomy" id="1349383"/>
    <lineage>
        <taxon>Eukaryota</taxon>
        <taxon>Fungi</taxon>
        <taxon>Dikarya</taxon>
        <taxon>Ascomycota</taxon>
        <taxon>Pezizomycotina</taxon>
        <taxon>Sordariomycetes</taxon>
        <taxon>Hypocreomycetidae</taxon>
        <taxon>Hypocreales</taxon>
        <taxon>Bionectriaceae</taxon>
        <taxon>Clonostachys</taxon>
    </lineage>
</organism>
<keyword evidence="2" id="KW-1185">Reference proteome</keyword>
<reference evidence="1" key="1">
    <citation type="submission" date="2020-04" db="EMBL/GenBank/DDBJ databases">
        <authorList>
            <person name="Broberg M."/>
        </authorList>
    </citation>
    <scope>NUCLEOTIDE SEQUENCE</scope>
</reference>
<dbReference type="Proteomes" id="UP000836387">
    <property type="component" value="Unassembled WGS sequence"/>
</dbReference>
<protein>
    <submittedName>
        <fullName evidence="1">Uncharacterized protein</fullName>
    </submittedName>
</protein>
<sequence length="156" mass="16970">MHRDAIQVWIQTIAATSPFHDPAFAADEQSRILAGIDDASLNKAKLRSNLYSTSSPSKRQQLRDVPDDVATDPETAPRRPQRENRVHITDESPAPSFAHGEMPPQQSDVRVHGRPCLPAPFRNAGDGPATPFDWVVSVIGPTTTQQVTVKAAQEGG</sequence>
<comment type="caution">
    <text evidence="1">The sequence shown here is derived from an EMBL/GenBank/DDBJ whole genome shotgun (WGS) entry which is preliminary data.</text>
</comment>
<gene>
    <name evidence="1" type="ORF">CRV2_00005284</name>
</gene>
<name>A0ACA9U151_BIOOC</name>
<accession>A0ACA9U151</accession>
<dbReference type="EMBL" id="CADEHS020000010">
    <property type="protein sequence ID" value="CAG9946402.1"/>
    <property type="molecule type" value="Genomic_DNA"/>
</dbReference>
<reference evidence="1" key="2">
    <citation type="submission" date="2021-10" db="EMBL/GenBank/DDBJ databases">
        <authorList>
            <person name="Piombo E."/>
        </authorList>
    </citation>
    <scope>NUCLEOTIDE SEQUENCE</scope>
</reference>
<evidence type="ECO:0000313" key="2">
    <source>
        <dbReference type="Proteomes" id="UP000836387"/>
    </source>
</evidence>